<dbReference type="OrthoDB" id="2052561at2"/>
<dbReference type="SUPFAM" id="SSF52540">
    <property type="entry name" value="P-loop containing nucleoside triphosphate hydrolases"/>
    <property type="match status" value="1"/>
</dbReference>
<evidence type="ECO:0000313" key="5">
    <source>
        <dbReference type="EMBL" id="AIQ61971.1"/>
    </source>
</evidence>
<dbReference type="GO" id="GO:0006260">
    <property type="term" value="P:DNA replication"/>
    <property type="evidence" value="ECO:0007669"/>
    <property type="project" value="TreeGrafter"/>
</dbReference>
<dbReference type="Proteomes" id="UP000029507">
    <property type="component" value="Chromosome"/>
</dbReference>
<feature type="domain" description="AAA+ ATPase" evidence="4">
    <location>
        <begin position="97"/>
        <end position="232"/>
    </location>
</feature>
<protein>
    <submittedName>
        <fullName evidence="5">ATP-binding protein</fullName>
    </submittedName>
</protein>
<dbReference type="InterPro" id="IPR047661">
    <property type="entry name" value="IstB"/>
</dbReference>
<dbReference type="STRING" id="169760.PSTEL_01355"/>
<dbReference type="InterPro" id="IPR027417">
    <property type="entry name" value="P-loop_NTPase"/>
</dbReference>
<dbReference type="InterPro" id="IPR002611">
    <property type="entry name" value="IstB_ATP-bd"/>
</dbReference>
<dbReference type="InterPro" id="IPR003593">
    <property type="entry name" value="AAA+_ATPase"/>
</dbReference>
<dbReference type="InterPro" id="IPR028350">
    <property type="entry name" value="DNAC/IstB-like"/>
</dbReference>
<organism evidence="5 6">
    <name type="scientific">Paenibacillus stellifer</name>
    <dbReference type="NCBI Taxonomy" id="169760"/>
    <lineage>
        <taxon>Bacteria</taxon>
        <taxon>Bacillati</taxon>
        <taxon>Bacillota</taxon>
        <taxon>Bacilli</taxon>
        <taxon>Bacillales</taxon>
        <taxon>Paenibacillaceae</taxon>
        <taxon>Paenibacillus</taxon>
    </lineage>
</organism>
<gene>
    <name evidence="5" type="ORF">PSTEL_01355</name>
</gene>
<dbReference type="Gene3D" id="3.40.50.300">
    <property type="entry name" value="P-loop containing nucleotide triphosphate hydrolases"/>
    <property type="match status" value="1"/>
</dbReference>
<dbReference type="RefSeq" id="WP_038693016.1">
    <property type="nucleotide sequence ID" value="NZ_CP009286.1"/>
</dbReference>
<reference evidence="5 6" key="1">
    <citation type="submission" date="2014-08" db="EMBL/GenBank/DDBJ databases">
        <title>Comparative genomics of the Paenibacillus odorifer group.</title>
        <authorList>
            <person name="den Bakker H.C."/>
            <person name="Tsai Y.-C."/>
            <person name="Martin N."/>
            <person name="Korlach J."/>
            <person name="Wiedmann M."/>
        </authorList>
    </citation>
    <scope>NUCLEOTIDE SEQUENCE [LARGE SCALE GENOMIC DNA]</scope>
    <source>
        <strain evidence="5 6">DSM 14472</strain>
    </source>
</reference>
<dbReference type="HOGENOM" id="CLU_062999_1_2_9"/>
<dbReference type="EMBL" id="CP009286">
    <property type="protein sequence ID" value="AIQ61971.1"/>
    <property type="molecule type" value="Genomic_DNA"/>
</dbReference>
<accession>A0A089LKC6</accession>
<comment type="similarity">
    <text evidence="1">Belongs to the IS21/IS1162 putative ATP-binding protein family.</text>
</comment>
<dbReference type="PANTHER" id="PTHR30050">
    <property type="entry name" value="CHROMOSOMAL REPLICATION INITIATOR PROTEIN DNAA"/>
    <property type="match status" value="1"/>
</dbReference>
<keyword evidence="2" id="KW-0547">Nucleotide-binding</keyword>
<dbReference type="PIRSF" id="PIRSF003073">
    <property type="entry name" value="DNAC_TnpB_IstB"/>
    <property type="match status" value="1"/>
</dbReference>
<evidence type="ECO:0000259" key="4">
    <source>
        <dbReference type="SMART" id="SM00382"/>
    </source>
</evidence>
<evidence type="ECO:0000256" key="2">
    <source>
        <dbReference type="ARBA" id="ARBA00022741"/>
    </source>
</evidence>
<dbReference type="AlphaFoldDB" id="A0A089LKC6"/>
<dbReference type="PANTHER" id="PTHR30050:SF4">
    <property type="entry name" value="ATP-BINDING PROTEIN RV3427C IN INSERTION SEQUENCE-RELATED"/>
    <property type="match status" value="1"/>
</dbReference>
<evidence type="ECO:0000256" key="1">
    <source>
        <dbReference type="ARBA" id="ARBA00008059"/>
    </source>
</evidence>
<dbReference type="NCBIfam" id="NF038214">
    <property type="entry name" value="IS21_help_AAA"/>
    <property type="match status" value="1"/>
</dbReference>
<name>A0A089LKC6_9BACL</name>
<dbReference type="GO" id="GO:0005524">
    <property type="term" value="F:ATP binding"/>
    <property type="evidence" value="ECO:0007669"/>
    <property type="project" value="UniProtKB-KW"/>
</dbReference>
<evidence type="ECO:0000256" key="3">
    <source>
        <dbReference type="ARBA" id="ARBA00022840"/>
    </source>
</evidence>
<dbReference type="SMART" id="SM00382">
    <property type="entry name" value="AAA"/>
    <property type="match status" value="1"/>
</dbReference>
<dbReference type="Pfam" id="PF01695">
    <property type="entry name" value="IstB_IS21"/>
    <property type="match status" value="1"/>
</dbReference>
<dbReference type="KEGG" id="pste:PSTEL_01355"/>
<keyword evidence="6" id="KW-1185">Reference proteome</keyword>
<proteinExistence type="inferred from homology"/>
<evidence type="ECO:0000313" key="6">
    <source>
        <dbReference type="Proteomes" id="UP000029507"/>
    </source>
</evidence>
<dbReference type="CDD" id="cd00009">
    <property type="entry name" value="AAA"/>
    <property type="match status" value="1"/>
</dbReference>
<keyword evidence="3 5" id="KW-0067">ATP-binding</keyword>
<sequence length="246" mass="28311">MDRSEIRSEISRFCRQLILSQNAVRLCDVEATPKQEEFVHQVFREELEHRERMRKLRLFQRAAFPIRKTLEGYELNALRLPSGLSTDELTSCQFVRDKKNLVLYGPVGTGKTHLAIALGVKACELGLSTRFFTAASLVTRLSESKRAGSLERTMKDLEKAELVILDEWGYLPMDREEAQLLFQVIAASYERRSLVLTTNLEFSKWGSIFTDDQMAAAMIDRLAHHGQLIVFEGESYRLKHALMRQK</sequence>